<sequence length="774" mass="84115">MSSLVLELAAVLGTIRRPGDFFASGTAELLAPMMEVVGVGPIALPLLPVQAEQLIAVAERAPYGRGEETLVDPAVRRTWQIDAGRVHIGGRHWPRTLERIVSSAAEGLGVDGPVEAELYKLLIYAEGDFFVRHRDTEKAPSMFATLVIVLPSVPASTGGELIVRHKGREVRLDLRSEEPSEVRYAAFYADCVHELTPVTQGHRLTLVYNLTRPGPVPLPEPPDYNRETARTAILLKDWAEAAGELEDDILDEDSLVDDRPEKLIYPLEHAYTPAELGFGALKGADAAVAGVLAAAARRADFALHLALVSIKESGIAEYTGDGGSYRSRWSEPELEALEVNDRRAVLTEWRRPNGGTASLADIPFGDDELLPPDAFDGLEPDEEHFHEATGNEGASFERTYRRAALVLWPNAHFLAVLNQAGLSVTLPYLEDLTRRWEDADGVQSSPLWEQGHELAGHIIGNWAERQGGHDDPPGPATRLLTALTRFADTESIAAFLDRLAEDGGFAKGDTGAMVEAAGLLAPEQAATLIERIIRAKASSSLEACAALLARAATWPLSGRTSLAGAAEALLAALPGDPTQMESQHPWWNRPRPPSAGLVADVVIALGGVDESLAMRAVDHMLAWSKSYDQDGVLIPALVNLVGTRSAKSLPPMSLPAVEQLRAAALDHLRARIAEPLEAPKDWRRNSQLPCSCPDCRDLAQFLDDPAQKTWTLKAAEARRGHVEAVIRQAGCDLDVATDRTGRPYTLVCTKNQASYERRVRQRQRDLETVARLEA</sequence>
<name>A0ABX7BI44_9PROT</name>
<dbReference type="Proteomes" id="UP000595197">
    <property type="component" value="Plasmid pTT6-3"/>
</dbReference>
<geneLocation type="plasmid" evidence="2 3">
    <name>pTT6-3</name>
</geneLocation>
<dbReference type="EMBL" id="CP067423">
    <property type="protein sequence ID" value="QQP93868.1"/>
    <property type="molecule type" value="Genomic_DNA"/>
</dbReference>
<keyword evidence="2" id="KW-0614">Plasmid</keyword>
<dbReference type="Gene3D" id="2.60.120.620">
    <property type="entry name" value="q2cbj1_9rhob like domain"/>
    <property type="match status" value="1"/>
</dbReference>
<organism evidence="2 3">
    <name type="scientific">Skermanella cutis</name>
    <dbReference type="NCBI Taxonomy" id="2775420"/>
    <lineage>
        <taxon>Bacteria</taxon>
        <taxon>Pseudomonadati</taxon>
        <taxon>Pseudomonadota</taxon>
        <taxon>Alphaproteobacteria</taxon>
        <taxon>Rhodospirillales</taxon>
        <taxon>Azospirillaceae</taxon>
        <taxon>Skermanella</taxon>
    </lineage>
</organism>
<proteinExistence type="predicted"/>
<dbReference type="InterPro" id="IPR044862">
    <property type="entry name" value="Pro_4_hyd_alph_FE2OG_OXY"/>
</dbReference>
<evidence type="ECO:0000313" key="2">
    <source>
        <dbReference type="EMBL" id="QQP93868.1"/>
    </source>
</evidence>
<gene>
    <name evidence="2" type="ORF">IGS68_33665</name>
</gene>
<evidence type="ECO:0000313" key="3">
    <source>
        <dbReference type="Proteomes" id="UP000595197"/>
    </source>
</evidence>
<evidence type="ECO:0000259" key="1">
    <source>
        <dbReference type="Pfam" id="PF13640"/>
    </source>
</evidence>
<dbReference type="Pfam" id="PF13640">
    <property type="entry name" value="2OG-FeII_Oxy_3"/>
    <property type="match status" value="1"/>
</dbReference>
<feature type="domain" description="Prolyl 4-hydroxylase alpha subunit Fe(2+) 2OG dioxygenase" evidence="1">
    <location>
        <begin position="120"/>
        <end position="209"/>
    </location>
</feature>
<reference evidence="2" key="1">
    <citation type="submission" date="2021-02" db="EMBL/GenBank/DDBJ databases">
        <title>Skermanella TT6 skin isolate.</title>
        <authorList>
            <person name="Lee K."/>
            <person name="Ganzorig M."/>
        </authorList>
    </citation>
    <scope>NUCLEOTIDE SEQUENCE</scope>
    <source>
        <strain evidence="2">TT6</strain>
    </source>
</reference>
<accession>A0ABX7BI44</accession>
<dbReference type="PANTHER" id="PTHR33099:SF7">
    <property type="entry name" value="MYND-TYPE DOMAIN-CONTAINING PROTEIN"/>
    <property type="match status" value="1"/>
</dbReference>
<dbReference type="PANTHER" id="PTHR33099">
    <property type="entry name" value="FE2OG DIOXYGENASE DOMAIN-CONTAINING PROTEIN"/>
    <property type="match status" value="1"/>
</dbReference>
<keyword evidence="3" id="KW-1185">Reference proteome</keyword>
<protein>
    <submittedName>
        <fullName evidence="2">2OG-Fe(II) oxygenase</fullName>
    </submittedName>
</protein>
<dbReference type="RefSeq" id="WP_201083734.1">
    <property type="nucleotide sequence ID" value="NZ_CP067423.1"/>
</dbReference>